<keyword evidence="2" id="KW-1185">Reference proteome</keyword>
<proteinExistence type="predicted"/>
<organism evidence="1 2">
    <name type="scientific">Protopolystoma xenopodis</name>
    <dbReference type="NCBI Taxonomy" id="117903"/>
    <lineage>
        <taxon>Eukaryota</taxon>
        <taxon>Metazoa</taxon>
        <taxon>Spiralia</taxon>
        <taxon>Lophotrochozoa</taxon>
        <taxon>Platyhelminthes</taxon>
        <taxon>Monogenea</taxon>
        <taxon>Polyopisthocotylea</taxon>
        <taxon>Polystomatidea</taxon>
        <taxon>Polystomatidae</taxon>
        <taxon>Protopolystoma</taxon>
    </lineage>
</organism>
<reference evidence="1" key="1">
    <citation type="submission" date="2018-11" db="EMBL/GenBank/DDBJ databases">
        <authorList>
            <consortium name="Pathogen Informatics"/>
        </authorList>
    </citation>
    <scope>NUCLEOTIDE SEQUENCE</scope>
</reference>
<gene>
    <name evidence="1" type="ORF">PXEA_LOCUS15243</name>
</gene>
<protein>
    <submittedName>
        <fullName evidence="1">Uncharacterized protein</fullName>
    </submittedName>
</protein>
<sequence length="248" mass="28400">MSYEHVHPATEDGTNVQKGVLKHMHGQQRIANYSGNRSTLPNEIRRQPYSQVYTRYGHQKTFISRVTYPLVSNVYPVEMLLPIGRTQPSKSSGLGSRHAGTSVRLRDRYLTTDRLTICQANDERIKQENKNMDREEQMVEEEAHIGKTQDGIHETRNNQSIHDEGRILEVGEIRELNSEMQFLQYKCDPSKFYVTGNLTNAYQIERPDSRVSDNSLTDADCSLSSSFNQVSLIKRGLLTIDFTLFSRG</sequence>
<accession>A0A448WWG1</accession>
<evidence type="ECO:0000313" key="2">
    <source>
        <dbReference type="Proteomes" id="UP000784294"/>
    </source>
</evidence>
<dbReference type="Proteomes" id="UP000784294">
    <property type="component" value="Unassembled WGS sequence"/>
</dbReference>
<dbReference type="AlphaFoldDB" id="A0A448WWG1"/>
<name>A0A448WWG1_9PLAT</name>
<dbReference type="EMBL" id="CAAALY010053188">
    <property type="protein sequence ID" value="VEL21803.1"/>
    <property type="molecule type" value="Genomic_DNA"/>
</dbReference>
<evidence type="ECO:0000313" key="1">
    <source>
        <dbReference type="EMBL" id="VEL21803.1"/>
    </source>
</evidence>
<comment type="caution">
    <text evidence="1">The sequence shown here is derived from an EMBL/GenBank/DDBJ whole genome shotgun (WGS) entry which is preliminary data.</text>
</comment>